<dbReference type="Gene3D" id="1.10.443.10">
    <property type="entry name" value="Intergrase catalytic core"/>
    <property type="match status" value="1"/>
</dbReference>
<feature type="domain" description="Tyr recombinase" evidence="3">
    <location>
        <begin position="130"/>
        <end position="178"/>
    </location>
</feature>
<evidence type="ECO:0000259" key="3">
    <source>
        <dbReference type="Pfam" id="PF00589"/>
    </source>
</evidence>
<dbReference type="RefSeq" id="WP_197204095.1">
    <property type="nucleotide sequence ID" value="NZ_SJPL01000002.1"/>
</dbReference>
<dbReference type="Pfam" id="PF00589">
    <property type="entry name" value="Phage_integrase"/>
    <property type="match status" value="1"/>
</dbReference>
<dbReference type="Proteomes" id="UP000317238">
    <property type="component" value="Unassembled WGS sequence"/>
</dbReference>
<dbReference type="EMBL" id="SJPL01000002">
    <property type="protein sequence ID" value="TWT65662.1"/>
    <property type="molecule type" value="Genomic_DNA"/>
</dbReference>
<evidence type="ECO:0000256" key="2">
    <source>
        <dbReference type="SAM" id="MobiDB-lite"/>
    </source>
</evidence>
<evidence type="ECO:0000313" key="5">
    <source>
        <dbReference type="Proteomes" id="UP000317238"/>
    </source>
</evidence>
<sequence>MRASPIVVGTGQGASPPRGAGNLAQPRYCSARLHCQSDRADVVLPQIARITGERQTAGRVAFERQDHAGVTRFRVGSLGPHSRAVFFDLPNEYGMADMVRSDLAAAREAWLSRPDASEEDAESDFLKDKNDADEIFDFHSLRHTCGAWLAMRGAHVKTVQTIMRHKTITLTMDTYGHLFPGSEPEAVGRLDHWLAV</sequence>
<proteinExistence type="predicted"/>
<accession>A0A5C5XVM9</accession>
<evidence type="ECO:0000256" key="1">
    <source>
        <dbReference type="ARBA" id="ARBA00023172"/>
    </source>
</evidence>
<evidence type="ECO:0000313" key="4">
    <source>
        <dbReference type="EMBL" id="TWT65662.1"/>
    </source>
</evidence>
<dbReference type="AlphaFoldDB" id="A0A5C5XVM9"/>
<organism evidence="4 5">
    <name type="scientific">Crateriforma conspicua</name>
    <dbReference type="NCBI Taxonomy" id="2527996"/>
    <lineage>
        <taxon>Bacteria</taxon>
        <taxon>Pseudomonadati</taxon>
        <taxon>Planctomycetota</taxon>
        <taxon>Planctomycetia</taxon>
        <taxon>Planctomycetales</taxon>
        <taxon>Planctomycetaceae</taxon>
        <taxon>Crateriforma</taxon>
    </lineage>
</organism>
<name>A0A5C5XVM9_9PLAN</name>
<dbReference type="GO" id="GO:0006310">
    <property type="term" value="P:DNA recombination"/>
    <property type="evidence" value="ECO:0007669"/>
    <property type="project" value="UniProtKB-KW"/>
</dbReference>
<dbReference type="SUPFAM" id="SSF56349">
    <property type="entry name" value="DNA breaking-rejoining enzymes"/>
    <property type="match status" value="1"/>
</dbReference>
<keyword evidence="1" id="KW-0233">DNA recombination</keyword>
<reference evidence="4 5" key="1">
    <citation type="submission" date="2019-02" db="EMBL/GenBank/DDBJ databases">
        <title>Deep-cultivation of Planctomycetes and their phenomic and genomic characterization uncovers novel biology.</title>
        <authorList>
            <person name="Wiegand S."/>
            <person name="Jogler M."/>
            <person name="Boedeker C."/>
            <person name="Pinto D."/>
            <person name="Vollmers J."/>
            <person name="Rivas-Marin E."/>
            <person name="Kohn T."/>
            <person name="Peeters S.H."/>
            <person name="Heuer A."/>
            <person name="Rast P."/>
            <person name="Oberbeckmann S."/>
            <person name="Bunk B."/>
            <person name="Jeske O."/>
            <person name="Meyerdierks A."/>
            <person name="Storesund J.E."/>
            <person name="Kallscheuer N."/>
            <person name="Luecker S."/>
            <person name="Lage O.M."/>
            <person name="Pohl T."/>
            <person name="Merkel B.J."/>
            <person name="Hornburger P."/>
            <person name="Mueller R.-W."/>
            <person name="Bruemmer F."/>
            <person name="Labrenz M."/>
            <person name="Spormann A.M."/>
            <person name="Op Den Camp H."/>
            <person name="Overmann J."/>
            <person name="Amann R."/>
            <person name="Jetten M.S.M."/>
            <person name="Mascher T."/>
            <person name="Medema M.H."/>
            <person name="Devos D.P."/>
            <person name="Kaster A.-K."/>
            <person name="Ovreas L."/>
            <person name="Rohde M."/>
            <person name="Galperin M.Y."/>
            <person name="Jogler C."/>
        </authorList>
    </citation>
    <scope>NUCLEOTIDE SEQUENCE [LARGE SCALE GENOMIC DNA]</scope>
    <source>
        <strain evidence="4 5">Pan14r</strain>
    </source>
</reference>
<dbReference type="InterPro" id="IPR013762">
    <property type="entry name" value="Integrase-like_cat_sf"/>
</dbReference>
<dbReference type="GO" id="GO:0003677">
    <property type="term" value="F:DNA binding"/>
    <property type="evidence" value="ECO:0007669"/>
    <property type="project" value="InterPro"/>
</dbReference>
<gene>
    <name evidence="4" type="ORF">Pan14r_52110</name>
</gene>
<keyword evidence="5" id="KW-1185">Reference proteome</keyword>
<dbReference type="InterPro" id="IPR011010">
    <property type="entry name" value="DNA_brk_join_enz"/>
</dbReference>
<comment type="caution">
    <text evidence="4">The sequence shown here is derived from an EMBL/GenBank/DDBJ whole genome shotgun (WGS) entry which is preliminary data.</text>
</comment>
<feature type="region of interest" description="Disordered" evidence="2">
    <location>
        <begin position="1"/>
        <end position="21"/>
    </location>
</feature>
<dbReference type="InterPro" id="IPR002104">
    <property type="entry name" value="Integrase_catalytic"/>
</dbReference>
<dbReference type="GO" id="GO:0015074">
    <property type="term" value="P:DNA integration"/>
    <property type="evidence" value="ECO:0007669"/>
    <property type="project" value="InterPro"/>
</dbReference>
<protein>
    <submittedName>
        <fullName evidence="4">Phage integrase family protein</fullName>
    </submittedName>
</protein>